<dbReference type="PROSITE" id="PS50931">
    <property type="entry name" value="HTH_LYSR"/>
    <property type="match status" value="1"/>
</dbReference>
<keyword evidence="4" id="KW-0804">Transcription</keyword>
<evidence type="ECO:0000256" key="1">
    <source>
        <dbReference type="ARBA" id="ARBA00009437"/>
    </source>
</evidence>
<keyword evidence="2" id="KW-0805">Transcription regulation</keyword>
<sequence length="312" mass="36015">MKQYLRNIDLNLLSIFTALMHERNLSHAAENLGMSQPAVSQALKRLRSVYNDPLFERKSGQMMPTLKAEAIAPIIEDMLTNVEMTLPDTYTFDPNKAKLNYRINITGIENSYLLTQLASKVAQLAPNAALTVSHDILSNPEKSLRDKEYDLHLDYVPLQSGDCYNKILFSDNMYVLARKGHPRLQSKSHITLLEFLEETHAVLRPRANNTYAIQYAIKEMQLDRDIKYTSANFDNIVDIIKATDHLCIVPGVTIQTLANKEDYIWFSPPFKLDITNAYMNWHWSVEHAKSHRWIRELLIDICREFSPLYITK</sequence>
<keyword evidence="7" id="KW-1185">Reference proteome</keyword>
<dbReference type="PRINTS" id="PR00039">
    <property type="entry name" value="HTHLYSR"/>
</dbReference>
<evidence type="ECO:0000259" key="5">
    <source>
        <dbReference type="PROSITE" id="PS50931"/>
    </source>
</evidence>
<dbReference type="SUPFAM" id="SSF46785">
    <property type="entry name" value="Winged helix' DNA-binding domain"/>
    <property type="match status" value="1"/>
</dbReference>
<protein>
    <submittedName>
        <fullName evidence="6">Transcriptional regulator LeuO</fullName>
    </submittedName>
</protein>
<dbReference type="SUPFAM" id="SSF53850">
    <property type="entry name" value="Periplasmic binding protein-like II"/>
    <property type="match status" value="1"/>
</dbReference>
<evidence type="ECO:0000256" key="3">
    <source>
        <dbReference type="ARBA" id="ARBA00023125"/>
    </source>
</evidence>
<evidence type="ECO:0000256" key="4">
    <source>
        <dbReference type="ARBA" id="ARBA00023163"/>
    </source>
</evidence>
<comment type="similarity">
    <text evidence="1">Belongs to the LysR transcriptional regulatory family.</text>
</comment>
<dbReference type="InterPro" id="IPR050389">
    <property type="entry name" value="LysR-type_TF"/>
</dbReference>
<reference evidence="6 7" key="1">
    <citation type="submission" date="2023-03" db="EMBL/GenBank/DDBJ databases">
        <title>Thalassotalea loyana LMG 22536T draft genome sequence.</title>
        <authorList>
            <person name="Sawabe T."/>
        </authorList>
    </citation>
    <scope>NUCLEOTIDE SEQUENCE [LARGE SCALE GENOMIC DNA]</scope>
    <source>
        <strain evidence="6 7">LMG 22536</strain>
    </source>
</reference>
<dbReference type="Pfam" id="PF00126">
    <property type="entry name" value="HTH_1"/>
    <property type="match status" value="1"/>
</dbReference>
<dbReference type="PANTHER" id="PTHR30118:SF6">
    <property type="entry name" value="HTH-TYPE TRANSCRIPTIONAL REGULATOR LEUO"/>
    <property type="match status" value="1"/>
</dbReference>
<dbReference type="InterPro" id="IPR036388">
    <property type="entry name" value="WH-like_DNA-bd_sf"/>
</dbReference>
<accession>A0ABQ6HES0</accession>
<comment type="caution">
    <text evidence="6">The sequence shown here is derived from an EMBL/GenBank/DDBJ whole genome shotgun (WGS) entry which is preliminary data.</text>
</comment>
<evidence type="ECO:0000313" key="7">
    <source>
        <dbReference type="Proteomes" id="UP001157134"/>
    </source>
</evidence>
<gene>
    <name evidence="6" type="primary">leuO_2</name>
    <name evidence="6" type="ORF">tloyanaT_28600</name>
</gene>
<keyword evidence="3" id="KW-0238">DNA-binding</keyword>
<name>A0ABQ6HES0_9GAMM</name>
<evidence type="ECO:0000256" key="2">
    <source>
        <dbReference type="ARBA" id="ARBA00023015"/>
    </source>
</evidence>
<proteinExistence type="inferred from homology"/>
<dbReference type="EMBL" id="BSSV01000007">
    <property type="protein sequence ID" value="GLX86607.1"/>
    <property type="molecule type" value="Genomic_DNA"/>
</dbReference>
<feature type="domain" description="HTH lysR-type" evidence="5">
    <location>
        <begin position="8"/>
        <end position="65"/>
    </location>
</feature>
<organism evidence="6 7">
    <name type="scientific">Thalassotalea loyana</name>
    <dbReference type="NCBI Taxonomy" id="280483"/>
    <lineage>
        <taxon>Bacteria</taxon>
        <taxon>Pseudomonadati</taxon>
        <taxon>Pseudomonadota</taxon>
        <taxon>Gammaproteobacteria</taxon>
        <taxon>Alteromonadales</taxon>
        <taxon>Colwelliaceae</taxon>
        <taxon>Thalassotalea</taxon>
    </lineage>
</organism>
<dbReference type="InterPro" id="IPR000847">
    <property type="entry name" value="LysR_HTH_N"/>
</dbReference>
<dbReference type="Gene3D" id="3.40.190.10">
    <property type="entry name" value="Periplasmic binding protein-like II"/>
    <property type="match status" value="2"/>
</dbReference>
<dbReference type="InterPro" id="IPR036390">
    <property type="entry name" value="WH_DNA-bd_sf"/>
</dbReference>
<dbReference type="RefSeq" id="WP_284299812.1">
    <property type="nucleotide sequence ID" value="NZ_BSSV01000007.1"/>
</dbReference>
<dbReference type="Pfam" id="PF03466">
    <property type="entry name" value="LysR_substrate"/>
    <property type="match status" value="1"/>
</dbReference>
<evidence type="ECO:0000313" key="6">
    <source>
        <dbReference type="EMBL" id="GLX86607.1"/>
    </source>
</evidence>
<dbReference type="InterPro" id="IPR005119">
    <property type="entry name" value="LysR_subst-bd"/>
</dbReference>
<dbReference type="Gene3D" id="1.10.10.10">
    <property type="entry name" value="Winged helix-like DNA-binding domain superfamily/Winged helix DNA-binding domain"/>
    <property type="match status" value="1"/>
</dbReference>
<dbReference type="PANTHER" id="PTHR30118">
    <property type="entry name" value="HTH-TYPE TRANSCRIPTIONAL REGULATOR LEUO-RELATED"/>
    <property type="match status" value="1"/>
</dbReference>
<dbReference type="Proteomes" id="UP001157134">
    <property type="component" value="Unassembled WGS sequence"/>
</dbReference>